<organism evidence="1 2">
    <name type="scientific">Jimgerdemannia flammicorona</name>
    <dbReference type="NCBI Taxonomy" id="994334"/>
    <lineage>
        <taxon>Eukaryota</taxon>
        <taxon>Fungi</taxon>
        <taxon>Fungi incertae sedis</taxon>
        <taxon>Mucoromycota</taxon>
        <taxon>Mucoromycotina</taxon>
        <taxon>Endogonomycetes</taxon>
        <taxon>Endogonales</taxon>
        <taxon>Endogonaceae</taxon>
        <taxon>Jimgerdemannia</taxon>
    </lineage>
</organism>
<proteinExistence type="predicted"/>
<name>A0A433DFB0_9FUNG</name>
<dbReference type="EMBL" id="RBNI01002222">
    <property type="protein sequence ID" value="RUP49541.1"/>
    <property type="molecule type" value="Genomic_DNA"/>
</dbReference>
<sequence length="80" mass="8851">MSGSSSLHVADEDSVDGKNILGELLLIRGQLVEENHEFCRMEEEYILEEIEGETTKSVLGLKPQMLEVDTGADITEELVS</sequence>
<evidence type="ECO:0000313" key="2">
    <source>
        <dbReference type="Proteomes" id="UP000268093"/>
    </source>
</evidence>
<keyword evidence="2" id="KW-1185">Reference proteome</keyword>
<evidence type="ECO:0000313" key="1">
    <source>
        <dbReference type="EMBL" id="RUP49541.1"/>
    </source>
</evidence>
<protein>
    <submittedName>
        <fullName evidence="1">Uncharacterized protein</fullName>
    </submittedName>
</protein>
<dbReference type="Proteomes" id="UP000268093">
    <property type="component" value="Unassembled WGS sequence"/>
</dbReference>
<comment type="caution">
    <text evidence="1">The sequence shown here is derived from an EMBL/GenBank/DDBJ whole genome shotgun (WGS) entry which is preliminary data.</text>
</comment>
<gene>
    <name evidence="1" type="ORF">BC936DRAFT_142295</name>
</gene>
<accession>A0A433DFB0</accession>
<dbReference type="AlphaFoldDB" id="A0A433DFB0"/>
<reference evidence="1 2" key="1">
    <citation type="journal article" date="2018" name="New Phytol.">
        <title>Phylogenomics of Endogonaceae and evolution of mycorrhizas within Mucoromycota.</title>
        <authorList>
            <person name="Chang Y."/>
            <person name="Desiro A."/>
            <person name="Na H."/>
            <person name="Sandor L."/>
            <person name="Lipzen A."/>
            <person name="Clum A."/>
            <person name="Barry K."/>
            <person name="Grigoriev I.V."/>
            <person name="Martin F.M."/>
            <person name="Stajich J.E."/>
            <person name="Smith M.E."/>
            <person name="Bonito G."/>
            <person name="Spatafora J.W."/>
        </authorList>
    </citation>
    <scope>NUCLEOTIDE SEQUENCE [LARGE SCALE GENOMIC DNA]</scope>
    <source>
        <strain evidence="1 2">GMNB39</strain>
    </source>
</reference>